<evidence type="ECO:0000313" key="10">
    <source>
        <dbReference type="EMBL" id="RHZ84083.1"/>
    </source>
</evidence>
<keyword evidence="5" id="KW-0805">Transcription regulation</keyword>
<protein>
    <recommendedName>
        <fullName evidence="3">Chromatin modification-related protein EAF3</fullName>
    </recommendedName>
</protein>
<dbReference type="STRING" id="1348612.A0A397JGI9"/>
<keyword evidence="7" id="KW-0539">Nucleus</keyword>
<dbReference type="InterPro" id="IPR026541">
    <property type="entry name" value="MRG_dom"/>
</dbReference>
<sequence length="284" mass="33725">MAQNKEHLFKENERILCYHGPMIYEAKILQYDKHHPKTGLAGPHYLIHYKGWKNTWDEWVEETRVLKFNEANLNRQKLIEETMNKKNKPAVKKTVQETSSVEKGKKRRRDRSVDKDDPVKKPKIIFNMPESLRALLVQDWENINKSQLSVPLPRKPNVADIIDSYRRLRYEKSGYQESFDGIAEEVLKGVLFYFNKCVGTRLLYLSERTQYRDVRHKLEHLENSQIFGAEHLLRLFVAFPQLVSSTNLGQETLNILKDHLTDLINFLNEHRKEYFLDEYIKLQP</sequence>
<evidence type="ECO:0000313" key="11">
    <source>
        <dbReference type="Proteomes" id="UP000266861"/>
    </source>
</evidence>
<dbReference type="GO" id="GO:0032221">
    <property type="term" value="C:Rpd3S complex"/>
    <property type="evidence" value="ECO:0007669"/>
    <property type="project" value="TreeGrafter"/>
</dbReference>
<proteinExistence type="inferred from homology"/>
<evidence type="ECO:0000256" key="8">
    <source>
        <dbReference type="SAM" id="MobiDB-lite"/>
    </source>
</evidence>
<dbReference type="Pfam" id="PF05712">
    <property type="entry name" value="MRG"/>
    <property type="match status" value="1"/>
</dbReference>
<dbReference type="Gene3D" id="1.10.274.30">
    <property type="entry name" value="MRG domain"/>
    <property type="match status" value="1"/>
</dbReference>
<dbReference type="PANTHER" id="PTHR10880">
    <property type="entry name" value="MORTALITY FACTOR 4-LIKE PROTEIN"/>
    <property type="match status" value="1"/>
</dbReference>
<comment type="similarity">
    <text evidence="2">Belongs to the MRG family.</text>
</comment>
<evidence type="ECO:0000256" key="6">
    <source>
        <dbReference type="ARBA" id="ARBA00023163"/>
    </source>
</evidence>
<dbReference type="AlphaFoldDB" id="A0A397JGI9"/>
<evidence type="ECO:0000259" key="9">
    <source>
        <dbReference type="SMART" id="SM00298"/>
    </source>
</evidence>
<organism evidence="10 11">
    <name type="scientific">Diversispora epigaea</name>
    <dbReference type="NCBI Taxonomy" id="1348612"/>
    <lineage>
        <taxon>Eukaryota</taxon>
        <taxon>Fungi</taxon>
        <taxon>Fungi incertae sedis</taxon>
        <taxon>Mucoromycota</taxon>
        <taxon>Glomeromycotina</taxon>
        <taxon>Glomeromycetes</taxon>
        <taxon>Diversisporales</taxon>
        <taxon>Diversisporaceae</taxon>
        <taxon>Diversispora</taxon>
    </lineage>
</organism>
<comment type="subcellular location">
    <subcellularLocation>
        <location evidence="1">Nucleus</location>
    </subcellularLocation>
</comment>
<dbReference type="Proteomes" id="UP000266861">
    <property type="component" value="Unassembled WGS sequence"/>
</dbReference>
<dbReference type="Gene3D" id="2.30.30.140">
    <property type="match status" value="1"/>
</dbReference>
<evidence type="ECO:0000256" key="1">
    <source>
        <dbReference type="ARBA" id="ARBA00004123"/>
    </source>
</evidence>
<evidence type="ECO:0000256" key="5">
    <source>
        <dbReference type="ARBA" id="ARBA00023015"/>
    </source>
</evidence>
<dbReference type="PIRSF" id="PIRSF038133">
    <property type="entry name" value="HAT_Nua4_EAF3/MRG15"/>
    <property type="match status" value="1"/>
</dbReference>
<dbReference type="SUPFAM" id="SSF54160">
    <property type="entry name" value="Chromo domain-like"/>
    <property type="match status" value="1"/>
</dbReference>
<dbReference type="PANTHER" id="PTHR10880:SF15">
    <property type="entry name" value="MSL COMPLEX SUBUNIT 3"/>
    <property type="match status" value="1"/>
</dbReference>
<dbReference type="GO" id="GO:0035267">
    <property type="term" value="C:NuA4 histone acetyltransferase complex"/>
    <property type="evidence" value="ECO:0007669"/>
    <property type="project" value="TreeGrafter"/>
</dbReference>
<dbReference type="InterPro" id="IPR008676">
    <property type="entry name" value="MRG"/>
</dbReference>
<dbReference type="InterPro" id="IPR038217">
    <property type="entry name" value="MRG_C_sf"/>
</dbReference>
<keyword evidence="4" id="KW-0156">Chromatin regulator</keyword>
<keyword evidence="11" id="KW-1185">Reference proteome</keyword>
<name>A0A397JGI9_9GLOM</name>
<dbReference type="GO" id="GO:0006355">
    <property type="term" value="P:regulation of DNA-templated transcription"/>
    <property type="evidence" value="ECO:0007669"/>
    <property type="project" value="InterPro"/>
</dbReference>
<dbReference type="EMBL" id="PQFF01000081">
    <property type="protein sequence ID" value="RHZ84083.1"/>
    <property type="molecule type" value="Genomic_DNA"/>
</dbReference>
<gene>
    <name evidence="10" type="ORF">Glove_85g76</name>
</gene>
<dbReference type="SMART" id="SM00298">
    <property type="entry name" value="CHROMO"/>
    <property type="match status" value="1"/>
</dbReference>
<feature type="region of interest" description="Disordered" evidence="8">
    <location>
        <begin position="81"/>
        <end position="118"/>
    </location>
</feature>
<dbReference type="GO" id="GO:0006325">
    <property type="term" value="P:chromatin organization"/>
    <property type="evidence" value="ECO:0007669"/>
    <property type="project" value="UniProtKB-KW"/>
</dbReference>
<dbReference type="InterPro" id="IPR053820">
    <property type="entry name" value="MSL3_chromo-like"/>
</dbReference>
<dbReference type="OrthoDB" id="124855at2759"/>
<evidence type="ECO:0000256" key="3">
    <source>
        <dbReference type="ARBA" id="ARBA00018505"/>
    </source>
</evidence>
<comment type="caution">
    <text evidence="10">The sequence shown here is derived from an EMBL/GenBank/DDBJ whole genome shotgun (WGS) entry which is preliminary data.</text>
</comment>
<dbReference type="InterPro" id="IPR016197">
    <property type="entry name" value="Chromo-like_dom_sf"/>
</dbReference>
<feature type="domain" description="Chromo" evidence="9">
    <location>
        <begin position="8"/>
        <end position="80"/>
    </location>
</feature>
<evidence type="ECO:0000256" key="2">
    <source>
        <dbReference type="ARBA" id="ARBA00009093"/>
    </source>
</evidence>
<dbReference type="Pfam" id="PF22732">
    <property type="entry name" value="MSL3_chromo-like"/>
    <property type="match status" value="1"/>
</dbReference>
<evidence type="ECO:0000256" key="4">
    <source>
        <dbReference type="ARBA" id="ARBA00022853"/>
    </source>
</evidence>
<reference evidence="10 11" key="1">
    <citation type="submission" date="2018-08" db="EMBL/GenBank/DDBJ databases">
        <title>Genome and evolution of the arbuscular mycorrhizal fungus Diversispora epigaea (formerly Glomus versiforme) and its bacterial endosymbionts.</title>
        <authorList>
            <person name="Sun X."/>
            <person name="Fei Z."/>
            <person name="Harrison M."/>
        </authorList>
    </citation>
    <scope>NUCLEOTIDE SEQUENCE [LARGE SCALE GENOMIC DNA]</scope>
    <source>
        <strain evidence="10 11">IT104</strain>
    </source>
</reference>
<evidence type="ECO:0000256" key="7">
    <source>
        <dbReference type="ARBA" id="ARBA00023242"/>
    </source>
</evidence>
<keyword evidence="6" id="KW-0804">Transcription</keyword>
<accession>A0A397JGI9</accession>
<dbReference type="InterPro" id="IPR000953">
    <property type="entry name" value="Chromo/chromo_shadow_dom"/>
</dbReference>
<dbReference type="PROSITE" id="PS51640">
    <property type="entry name" value="MRG"/>
    <property type="match status" value="1"/>
</dbReference>